<keyword evidence="4" id="KW-1185">Reference proteome</keyword>
<gene>
    <name evidence="3" type="ORF">Aconfl_15770</name>
</gene>
<dbReference type="EMBL" id="BTPD01000004">
    <property type="protein sequence ID" value="GMQ28934.1"/>
    <property type="molecule type" value="Genomic_DNA"/>
</dbReference>
<evidence type="ECO:0000256" key="1">
    <source>
        <dbReference type="SAM" id="MobiDB-lite"/>
    </source>
</evidence>
<feature type="chain" id="PRO_5046423057" evidence="2">
    <location>
        <begin position="33"/>
        <end position="121"/>
    </location>
</feature>
<comment type="caution">
    <text evidence="3">The sequence shown here is derived from an EMBL/GenBank/DDBJ whole genome shotgun (WGS) entry which is preliminary data.</text>
</comment>
<protein>
    <submittedName>
        <fullName evidence="3">Uncharacterized protein</fullName>
    </submittedName>
</protein>
<keyword evidence="2" id="KW-0732">Signal</keyword>
<feature type="compositionally biased region" description="Basic and acidic residues" evidence="1">
    <location>
        <begin position="83"/>
        <end position="96"/>
    </location>
</feature>
<evidence type="ECO:0000256" key="2">
    <source>
        <dbReference type="SAM" id="SignalP"/>
    </source>
</evidence>
<dbReference type="Proteomes" id="UP001338309">
    <property type="component" value="Unassembled WGS sequence"/>
</dbReference>
<proteinExistence type="predicted"/>
<feature type="compositionally biased region" description="Polar residues" evidence="1">
    <location>
        <begin position="54"/>
        <end position="63"/>
    </location>
</feature>
<reference evidence="3 4" key="1">
    <citation type="submission" date="2023-08" db="EMBL/GenBank/DDBJ databases">
        <title>Draft genome sequence of Algoriphagus confluentis.</title>
        <authorList>
            <person name="Takatani N."/>
            <person name="Hosokawa M."/>
            <person name="Sawabe T."/>
        </authorList>
    </citation>
    <scope>NUCLEOTIDE SEQUENCE [LARGE SCALE GENOMIC DNA]</scope>
    <source>
        <strain evidence="3 4">NBRC 111222</strain>
    </source>
</reference>
<organism evidence="3 4">
    <name type="scientific">Algoriphagus confluentis</name>
    <dbReference type="NCBI Taxonomy" id="1697556"/>
    <lineage>
        <taxon>Bacteria</taxon>
        <taxon>Pseudomonadati</taxon>
        <taxon>Bacteroidota</taxon>
        <taxon>Cytophagia</taxon>
        <taxon>Cytophagales</taxon>
        <taxon>Cyclobacteriaceae</taxon>
        <taxon>Algoriphagus</taxon>
    </lineage>
</organism>
<accession>A0ABQ6PLS9</accession>
<evidence type="ECO:0000313" key="3">
    <source>
        <dbReference type="EMBL" id="GMQ28934.1"/>
    </source>
</evidence>
<name>A0ABQ6PLS9_9BACT</name>
<evidence type="ECO:0000313" key="4">
    <source>
        <dbReference type="Proteomes" id="UP001338309"/>
    </source>
</evidence>
<sequence>MMSKTNTTFLKSFGLFCLVSFGMVSFSQEAFAQGEQEKVEENVPRIMDRPSSAEDASSTQDISTVLAPEGTRIKPIVKTSTPVKKEASEKEAKKTESPSTLSFNLFLYVVDKFKENNQRAD</sequence>
<feature type="signal peptide" evidence="2">
    <location>
        <begin position="1"/>
        <end position="32"/>
    </location>
</feature>
<feature type="region of interest" description="Disordered" evidence="1">
    <location>
        <begin position="49"/>
        <end position="99"/>
    </location>
</feature>